<dbReference type="OMA" id="GMIAERT"/>
<dbReference type="SUPFAM" id="SSF81606">
    <property type="entry name" value="PP2C-like"/>
    <property type="match status" value="1"/>
</dbReference>
<evidence type="ECO:0000259" key="2">
    <source>
        <dbReference type="PROSITE" id="PS51746"/>
    </source>
</evidence>
<dbReference type="Proteomes" id="UP000318571">
    <property type="component" value="Chromosome 2"/>
</dbReference>
<name>A0A553P9P2_TIGCA</name>
<dbReference type="EMBL" id="VCGU01000005">
    <property type="protein sequence ID" value="TRY74388.1"/>
    <property type="molecule type" value="Genomic_DNA"/>
</dbReference>
<dbReference type="InterPro" id="IPR036457">
    <property type="entry name" value="PPM-type-like_dom_sf"/>
</dbReference>
<reference evidence="3 4" key="1">
    <citation type="journal article" date="2018" name="Nat. Ecol. Evol.">
        <title>Genomic signatures of mitonuclear coevolution across populations of Tigriopus californicus.</title>
        <authorList>
            <person name="Barreto F.S."/>
            <person name="Watson E.T."/>
            <person name="Lima T.G."/>
            <person name="Willett C.S."/>
            <person name="Edmands S."/>
            <person name="Li W."/>
            <person name="Burton R.S."/>
        </authorList>
    </citation>
    <scope>NUCLEOTIDE SEQUENCE [LARGE SCALE GENOMIC DNA]</scope>
    <source>
        <strain evidence="3 4">San Diego</strain>
    </source>
</reference>
<dbReference type="PANTHER" id="PTHR13832:SF533">
    <property type="entry name" value="TGF-BETA-ACTIVATED KINASE 1 AND MAP3K7-BINDING PROTEIN 1"/>
    <property type="match status" value="1"/>
</dbReference>
<dbReference type="STRING" id="6832.A0A553P9P2"/>
<dbReference type="PANTHER" id="PTHR13832">
    <property type="entry name" value="PROTEIN PHOSPHATASE 2C"/>
    <property type="match status" value="1"/>
</dbReference>
<feature type="domain" description="PPM-type phosphatase" evidence="2">
    <location>
        <begin position="26"/>
        <end position="346"/>
    </location>
</feature>
<dbReference type="OrthoDB" id="10049211at2759"/>
<dbReference type="SMART" id="SM00332">
    <property type="entry name" value="PP2Cc"/>
    <property type="match status" value="1"/>
</dbReference>
<evidence type="ECO:0000256" key="1">
    <source>
        <dbReference type="SAM" id="MobiDB-lite"/>
    </source>
</evidence>
<dbReference type="CDD" id="cd00143">
    <property type="entry name" value="PP2Cc"/>
    <property type="match status" value="1"/>
</dbReference>
<sequence length="450" mass="50023">MENLANWTDDIPLCKNAGIGSANNEIYRKDGKRLEMHPMQDRYFHFSQEDLQLSTYGLFDGFGGPGCADFAMKRMPVDLLLGQLSANSTDEAVKDTLRQAFLNVERDYIESITESITSHMVMKFDTSVRSSNDPKLRRLESILAVGTSATVVVTVNQKLFVANVGDSPAVICQLMPNGRVRALQLSCDHTLGNEDEVLRLAQVGLNQSDHLRLVQPGYTRCLGCHRVKGGYKDVPELSCARDEPVLAEPEVQGGIPLDPSYQFLLIFSRSITDCLSQVVSTETGDILSELCRITADQFTENTTLTGVAQSVVDKIVRMHREQCETRTDSLTSCTSREDMSLLVRNFNAKLSLGRRKKVSQDLIMSIATPSQDLLMTAHNETIVSNPPRHRPTRSSTTTESSDVAVKVRDLPVDENGRIKPYVDFSHFNREFANYKARNTLIPPLNGGTES</sequence>
<dbReference type="InterPro" id="IPR015655">
    <property type="entry name" value="PP2C"/>
</dbReference>
<organism evidence="3 4">
    <name type="scientific">Tigriopus californicus</name>
    <name type="common">Marine copepod</name>
    <dbReference type="NCBI Taxonomy" id="6832"/>
    <lineage>
        <taxon>Eukaryota</taxon>
        <taxon>Metazoa</taxon>
        <taxon>Ecdysozoa</taxon>
        <taxon>Arthropoda</taxon>
        <taxon>Crustacea</taxon>
        <taxon>Multicrustacea</taxon>
        <taxon>Hexanauplia</taxon>
        <taxon>Copepoda</taxon>
        <taxon>Harpacticoida</taxon>
        <taxon>Harpacticidae</taxon>
        <taxon>Tigriopus</taxon>
    </lineage>
</organism>
<dbReference type="InterPro" id="IPR001932">
    <property type="entry name" value="PPM-type_phosphatase-like_dom"/>
</dbReference>
<proteinExistence type="predicted"/>
<dbReference type="Pfam" id="PF00481">
    <property type="entry name" value="PP2C"/>
    <property type="match status" value="1"/>
</dbReference>
<evidence type="ECO:0000313" key="3">
    <source>
        <dbReference type="EMBL" id="TRY74388.1"/>
    </source>
</evidence>
<keyword evidence="4" id="KW-1185">Reference proteome</keyword>
<dbReference type="AlphaFoldDB" id="A0A553P9P2"/>
<gene>
    <name evidence="3" type="ORF">TCAL_04602</name>
</gene>
<dbReference type="PROSITE" id="PS51746">
    <property type="entry name" value="PPM_2"/>
    <property type="match status" value="1"/>
</dbReference>
<dbReference type="GO" id="GO:0004722">
    <property type="term" value="F:protein serine/threonine phosphatase activity"/>
    <property type="evidence" value="ECO:0007669"/>
    <property type="project" value="InterPro"/>
</dbReference>
<protein>
    <recommendedName>
        <fullName evidence="2">PPM-type phosphatase domain-containing protein</fullName>
    </recommendedName>
</protein>
<evidence type="ECO:0000313" key="4">
    <source>
        <dbReference type="Proteomes" id="UP000318571"/>
    </source>
</evidence>
<feature type="region of interest" description="Disordered" evidence="1">
    <location>
        <begin position="382"/>
        <end position="402"/>
    </location>
</feature>
<accession>A0A553P9P2</accession>
<comment type="caution">
    <text evidence="3">The sequence shown here is derived from an EMBL/GenBank/DDBJ whole genome shotgun (WGS) entry which is preliminary data.</text>
</comment>
<dbReference type="Gene3D" id="3.60.40.10">
    <property type="entry name" value="PPM-type phosphatase domain"/>
    <property type="match status" value="1"/>
</dbReference>